<organism evidence="2 3">
    <name type="scientific">Rhizobium indigoferae</name>
    <dbReference type="NCBI Taxonomy" id="158891"/>
    <lineage>
        <taxon>Bacteria</taxon>
        <taxon>Pseudomonadati</taxon>
        <taxon>Pseudomonadota</taxon>
        <taxon>Alphaproteobacteria</taxon>
        <taxon>Hyphomicrobiales</taxon>
        <taxon>Rhizobiaceae</taxon>
        <taxon>Rhizobium/Agrobacterium group</taxon>
        <taxon>Rhizobium</taxon>
    </lineage>
</organism>
<proteinExistence type="predicted"/>
<protein>
    <submittedName>
        <fullName evidence="2">Uncharacterized protein</fullName>
    </submittedName>
</protein>
<name>A0ABZ0ZAW1_9HYPH</name>
<evidence type="ECO:0000256" key="1">
    <source>
        <dbReference type="SAM" id="MobiDB-lite"/>
    </source>
</evidence>
<gene>
    <name evidence="2" type="ORF">U5G49_001793</name>
</gene>
<dbReference type="EMBL" id="CP140635">
    <property type="protein sequence ID" value="WQN36695.1"/>
    <property type="molecule type" value="Genomic_DNA"/>
</dbReference>
<dbReference type="Proteomes" id="UP001322785">
    <property type="component" value="Chromosome"/>
</dbReference>
<dbReference type="RefSeq" id="WP_131606832.1">
    <property type="nucleotide sequence ID" value="NZ_BSOQ01000045.1"/>
</dbReference>
<accession>A0ABZ0ZAW1</accession>
<feature type="compositionally biased region" description="Polar residues" evidence="1">
    <location>
        <begin position="65"/>
        <end position="76"/>
    </location>
</feature>
<keyword evidence="3" id="KW-1185">Reference proteome</keyword>
<reference evidence="2 3" key="1">
    <citation type="submission" date="2023-12" db="EMBL/GenBank/DDBJ databases">
        <authorList>
            <person name="Menendez E."/>
            <person name="Kaur S."/>
            <person name="Flores-Felix J.D."/>
            <person name="diCenzo G.C."/>
            <person name="Peix A."/>
            <person name="Velazquez E."/>
        </authorList>
    </citation>
    <scope>NUCLEOTIDE SEQUENCE [LARGE SCALE GENOMIC DNA]</scope>
    <source>
        <strain evidence="2 3">CIP 108029</strain>
    </source>
</reference>
<evidence type="ECO:0000313" key="3">
    <source>
        <dbReference type="Proteomes" id="UP001322785"/>
    </source>
</evidence>
<evidence type="ECO:0000313" key="2">
    <source>
        <dbReference type="EMBL" id="WQN36695.1"/>
    </source>
</evidence>
<sequence length="76" mass="7893">MPYVWNAGAHTFDLAQKQDLCRKNLAAQLASVGSSDSMTPASGIGRMASTSAGSRIAPTRKAGRQTATQSSLIAEP</sequence>
<feature type="region of interest" description="Disordered" evidence="1">
    <location>
        <begin position="32"/>
        <end position="76"/>
    </location>
</feature>